<dbReference type="EMBL" id="SWRJ01000003">
    <property type="protein sequence ID" value="NFI21751.1"/>
    <property type="molecule type" value="Genomic_DNA"/>
</dbReference>
<dbReference type="AlphaFoldDB" id="A0A6G4EFE0"/>
<sequence length="59" mass="7047">MIDNSIELNIKAFYGSNRYKLRFWYKGDLYETIYGYSVDLDIIYDIICKIGIKLGWKNV</sequence>
<gene>
    <name evidence="1" type="ORF">FC962_08530</name>
    <name evidence="2" type="ORF">FC964_10195</name>
</gene>
<name>A0A6G4EFE0_CLOBO</name>
<proteinExistence type="predicted"/>
<protein>
    <submittedName>
        <fullName evidence="1">Uncharacterized protein</fullName>
    </submittedName>
</protein>
<reference evidence="1 3" key="1">
    <citation type="submission" date="2019-04" db="EMBL/GenBank/DDBJ databases">
        <title>Genome sequencing of Clostridium botulinum Groups I-IV and Clostridium butyricum.</title>
        <authorList>
            <person name="Brunt J."/>
            <person name="Van Vliet A.H.M."/>
            <person name="Stringer S.C."/>
            <person name="Carter A.T."/>
            <person name="Peck M.W."/>
        </authorList>
    </citation>
    <scope>NUCLEOTIDE SEQUENCE</scope>
    <source>
        <strain evidence="1">IFR 15/031</strain>
        <strain evidence="2 3">IFR 15/034</strain>
    </source>
</reference>
<dbReference type="EMBL" id="SWRL01000006">
    <property type="protein sequence ID" value="NFH61946.1"/>
    <property type="molecule type" value="Genomic_DNA"/>
</dbReference>
<evidence type="ECO:0000313" key="1">
    <source>
        <dbReference type="EMBL" id="NFH61946.1"/>
    </source>
</evidence>
<evidence type="ECO:0000313" key="3">
    <source>
        <dbReference type="Proteomes" id="UP000482543"/>
    </source>
</evidence>
<dbReference type="Proteomes" id="UP000482543">
    <property type="component" value="Unassembled WGS sequence"/>
</dbReference>
<comment type="caution">
    <text evidence="1">The sequence shown here is derived from an EMBL/GenBank/DDBJ whole genome shotgun (WGS) entry which is preliminary data.</text>
</comment>
<dbReference type="RefSeq" id="WP_061317926.1">
    <property type="nucleotide sequence ID" value="NZ_CABMIC010000009.1"/>
</dbReference>
<evidence type="ECO:0000313" key="2">
    <source>
        <dbReference type="EMBL" id="NFI21751.1"/>
    </source>
</evidence>
<organism evidence="1">
    <name type="scientific">Clostridium botulinum</name>
    <dbReference type="NCBI Taxonomy" id="1491"/>
    <lineage>
        <taxon>Bacteria</taxon>
        <taxon>Bacillati</taxon>
        <taxon>Bacillota</taxon>
        <taxon>Clostridia</taxon>
        <taxon>Eubacteriales</taxon>
        <taxon>Clostridiaceae</taxon>
        <taxon>Clostridium</taxon>
    </lineage>
</organism>
<accession>A0A6G4EFE0</accession>